<evidence type="ECO:0000313" key="3">
    <source>
        <dbReference type="Proteomes" id="UP000605970"/>
    </source>
</evidence>
<dbReference type="GO" id="GO:0003723">
    <property type="term" value="F:RNA binding"/>
    <property type="evidence" value="ECO:0007669"/>
    <property type="project" value="InterPro"/>
</dbReference>
<dbReference type="Gene3D" id="2.170.260.10">
    <property type="entry name" value="paz domain"/>
    <property type="match status" value="1"/>
</dbReference>
<dbReference type="Proteomes" id="UP000605970">
    <property type="component" value="Unassembled WGS sequence"/>
</dbReference>
<comment type="caution">
    <text evidence="2">The sequence shown here is derived from an EMBL/GenBank/DDBJ whole genome shotgun (WGS) entry which is preliminary data.</text>
</comment>
<keyword evidence="3" id="KW-1185">Reference proteome</keyword>
<accession>A0A8S9ZS43</accession>
<dbReference type="OrthoDB" id="5898803at2759"/>
<reference evidence="2" key="1">
    <citation type="journal article" date="2020" name="Ecol. Evol.">
        <title>Genome structure and content of the rice root-knot nematode (Meloidogyne graminicola).</title>
        <authorList>
            <person name="Phan N.T."/>
            <person name="Danchin E.G.J."/>
            <person name="Klopp C."/>
            <person name="Perfus-Barbeoch L."/>
            <person name="Kozlowski D.K."/>
            <person name="Koutsovoulos G.D."/>
            <person name="Lopez-Roques C."/>
            <person name="Bouchez O."/>
            <person name="Zahm M."/>
            <person name="Besnard G."/>
            <person name="Bellafiore S."/>
        </authorList>
    </citation>
    <scope>NUCLEOTIDE SEQUENCE</scope>
    <source>
        <strain evidence="2">VN-18</strain>
    </source>
</reference>
<protein>
    <recommendedName>
        <fullName evidence="1">PAZ domain-containing protein</fullName>
    </recommendedName>
</protein>
<sequence length="181" mass="21144">MVYLIDECASLLNCNLKSLRDHLNHASKRSLILSKLKGRKVRTLYADMNGFRKTFTISGLRYKGAHIMAYAALSRPFNISVAAHFYSRHRISLQYPYLQCAIEQFPRRCEDRFYPLELLKLVDDKVEDYISFPISKEEDKQLYVAISDKLKIDKIISSDSDKEIDDTLTFEDDFDDELEGW</sequence>
<organism evidence="2 3">
    <name type="scientific">Meloidogyne graminicola</name>
    <dbReference type="NCBI Taxonomy" id="189291"/>
    <lineage>
        <taxon>Eukaryota</taxon>
        <taxon>Metazoa</taxon>
        <taxon>Ecdysozoa</taxon>
        <taxon>Nematoda</taxon>
        <taxon>Chromadorea</taxon>
        <taxon>Rhabditida</taxon>
        <taxon>Tylenchina</taxon>
        <taxon>Tylenchomorpha</taxon>
        <taxon>Tylenchoidea</taxon>
        <taxon>Meloidogynidae</taxon>
        <taxon>Meloidogyninae</taxon>
        <taxon>Meloidogyne</taxon>
    </lineage>
</organism>
<dbReference type="EMBL" id="JABEBT010000035">
    <property type="protein sequence ID" value="KAF7636013.1"/>
    <property type="molecule type" value="Genomic_DNA"/>
</dbReference>
<evidence type="ECO:0000313" key="2">
    <source>
        <dbReference type="EMBL" id="KAF7636013.1"/>
    </source>
</evidence>
<evidence type="ECO:0000259" key="1">
    <source>
        <dbReference type="PROSITE" id="PS50821"/>
    </source>
</evidence>
<dbReference type="InterPro" id="IPR036085">
    <property type="entry name" value="PAZ_dom_sf"/>
</dbReference>
<feature type="domain" description="PAZ" evidence="1">
    <location>
        <begin position="18"/>
        <end position="123"/>
    </location>
</feature>
<dbReference type="SUPFAM" id="SSF101690">
    <property type="entry name" value="PAZ domain"/>
    <property type="match status" value="1"/>
</dbReference>
<dbReference type="PROSITE" id="PS50821">
    <property type="entry name" value="PAZ"/>
    <property type="match status" value="1"/>
</dbReference>
<gene>
    <name evidence="2" type="ORF">Mgra_00004594</name>
</gene>
<dbReference type="AlphaFoldDB" id="A0A8S9ZS43"/>
<name>A0A8S9ZS43_9BILA</name>
<proteinExistence type="predicted"/>
<dbReference type="InterPro" id="IPR003100">
    <property type="entry name" value="PAZ_dom"/>
</dbReference>